<dbReference type="GO" id="GO:0006528">
    <property type="term" value="P:asparagine metabolic process"/>
    <property type="evidence" value="ECO:0007669"/>
    <property type="project" value="TreeGrafter"/>
</dbReference>
<dbReference type="EMBL" id="JYGE01000004">
    <property type="protein sequence ID" value="PSJ31421.1"/>
    <property type="molecule type" value="Genomic_DNA"/>
</dbReference>
<dbReference type="OrthoDB" id="9811121at2"/>
<evidence type="ECO:0000256" key="2">
    <source>
        <dbReference type="ARBA" id="ARBA00022801"/>
    </source>
</evidence>
<evidence type="ECO:0000313" key="4">
    <source>
        <dbReference type="EMBL" id="PSJ31421.1"/>
    </source>
</evidence>
<proteinExistence type="inferred from homology"/>
<reference evidence="4" key="1">
    <citation type="thesis" date="2015" institute="Rutgers" country="The State University of New Jersey, 14 College Farm Rd., New Brunswick, NJ, USA">
        <title>Ammonia toxicity in bacteria and its implications for treatment of and resource recovery from highly nitrogenous organic wastes.</title>
        <authorList>
            <person name="Luther A.K."/>
        </authorList>
    </citation>
    <scope>NUCLEOTIDE SEQUENCE</scope>
    <source>
        <strain evidence="4">RT-10B</strain>
    </source>
</reference>
<dbReference type="InterPro" id="IPR001110">
    <property type="entry name" value="UPF0012_CS"/>
</dbReference>
<dbReference type="RefSeq" id="WP_106776883.1">
    <property type="nucleotide sequence ID" value="NZ_JYGE01000004.1"/>
</dbReference>
<feature type="domain" description="CN hydrolase" evidence="3">
    <location>
        <begin position="4"/>
        <end position="248"/>
    </location>
</feature>
<dbReference type="GO" id="GO:0006107">
    <property type="term" value="P:oxaloacetate metabolic process"/>
    <property type="evidence" value="ECO:0007669"/>
    <property type="project" value="TreeGrafter"/>
</dbReference>
<organism evidence="4 5">
    <name type="scientific">Peptostreptococcus russellii</name>
    <dbReference type="NCBI Taxonomy" id="215200"/>
    <lineage>
        <taxon>Bacteria</taxon>
        <taxon>Bacillati</taxon>
        <taxon>Bacillota</taxon>
        <taxon>Clostridia</taxon>
        <taxon>Peptostreptococcales</taxon>
        <taxon>Peptostreptococcaceae</taxon>
        <taxon>Peptostreptococcus</taxon>
    </lineage>
</organism>
<keyword evidence="5" id="KW-1185">Reference proteome</keyword>
<evidence type="ECO:0000313" key="5">
    <source>
        <dbReference type="Proteomes" id="UP000241434"/>
    </source>
</evidence>
<dbReference type="InterPro" id="IPR036526">
    <property type="entry name" value="C-N_Hydrolase_sf"/>
</dbReference>
<comment type="similarity">
    <text evidence="1">Belongs to the carbon-nitrogen hydrolase superfamily. NIT1/NIT2 family.</text>
</comment>
<comment type="caution">
    <text evidence="4">The sequence shown here is derived from an EMBL/GenBank/DDBJ whole genome shotgun (WGS) entry which is preliminary data.</text>
</comment>
<dbReference type="PROSITE" id="PS50263">
    <property type="entry name" value="CN_HYDROLASE"/>
    <property type="match status" value="1"/>
</dbReference>
<evidence type="ECO:0000259" key="3">
    <source>
        <dbReference type="PROSITE" id="PS50263"/>
    </source>
</evidence>
<dbReference type="CDD" id="cd07572">
    <property type="entry name" value="nit"/>
    <property type="match status" value="1"/>
</dbReference>
<protein>
    <submittedName>
        <fullName evidence="4">Carbon-nitrogen hydrolase</fullName>
    </submittedName>
</protein>
<dbReference type="Pfam" id="PF00795">
    <property type="entry name" value="CN_hydrolase"/>
    <property type="match status" value="1"/>
</dbReference>
<dbReference type="AlphaFoldDB" id="A0A2P7Q0E1"/>
<dbReference type="InterPro" id="IPR045254">
    <property type="entry name" value="Nit1/2_C-N_Hydrolase"/>
</dbReference>
<accession>A0A2P7Q0E1</accession>
<dbReference type="PANTHER" id="PTHR23088:SF30">
    <property type="entry name" value="OMEGA-AMIDASE NIT2"/>
    <property type="match status" value="1"/>
</dbReference>
<gene>
    <name evidence="4" type="ORF">UF10_05730</name>
</gene>
<dbReference type="PROSITE" id="PS01227">
    <property type="entry name" value="UPF0012"/>
    <property type="match status" value="1"/>
</dbReference>
<dbReference type="GO" id="GO:0006541">
    <property type="term" value="P:glutamine metabolic process"/>
    <property type="evidence" value="ECO:0007669"/>
    <property type="project" value="TreeGrafter"/>
</dbReference>
<evidence type="ECO:0000256" key="1">
    <source>
        <dbReference type="ARBA" id="ARBA00010613"/>
    </source>
</evidence>
<dbReference type="PANTHER" id="PTHR23088">
    <property type="entry name" value="NITRILASE-RELATED"/>
    <property type="match status" value="1"/>
</dbReference>
<keyword evidence="2 4" id="KW-0378">Hydrolase</keyword>
<dbReference type="InterPro" id="IPR003010">
    <property type="entry name" value="C-N_Hydrolase"/>
</dbReference>
<dbReference type="SUPFAM" id="SSF56317">
    <property type="entry name" value="Carbon-nitrogen hydrolase"/>
    <property type="match status" value="1"/>
</dbReference>
<dbReference type="GO" id="GO:0050152">
    <property type="term" value="F:omega-amidase activity"/>
    <property type="evidence" value="ECO:0007669"/>
    <property type="project" value="TreeGrafter"/>
</dbReference>
<sequence>MRKFKVGIVQMNVSDNKDENIKKAVSMIRQAAKNGADLVVLPEIFMCPYDNKCFSVYAEEFPGECSKAMMSVAKESSIYLLAGSIPEKSDGKIYNTSYFYNREGELIARHRKMHLFDINIEGGQKFKESDVLTPGDDFTVVDTDLGKIGIGICYDIRFPEYFRALSMMGAELILLPAAFNMTTGPAHWEISVRMRAVDNQVYMVAAAPARDESSSYISYANSMVVNPWGKVLACAGIEEGILYSEINLEELEKTRKELPLLKHLRKDKYRLDLLD</sequence>
<name>A0A2P7Q0E1_9FIRM</name>
<dbReference type="Gene3D" id="3.60.110.10">
    <property type="entry name" value="Carbon-nitrogen hydrolase"/>
    <property type="match status" value="1"/>
</dbReference>
<dbReference type="Proteomes" id="UP000241434">
    <property type="component" value="Unassembled WGS sequence"/>
</dbReference>